<name>A0AAU9PHG9_9ASTR</name>
<gene>
    <name evidence="1" type="ORF">LVIROSA_LOCUS34550</name>
</gene>
<reference evidence="1 2" key="1">
    <citation type="submission" date="2022-01" db="EMBL/GenBank/DDBJ databases">
        <authorList>
            <person name="Xiong W."/>
            <person name="Schranz E."/>
        </authorList>
    </citation>
    <scope>NUCLEOTIDE SEQUENCE [LARGE SCALE GENOMIC DNA]</scope>
</reference>
<organism evidence="1 2">
    <name type="scientific">Lactuca virosa</name>
    <dbReference type="NCBI Taxonomy" id="75947"/>
    <lineage>
        <taxon>Eukaryota</taxon>
        <taxon>Viridiplantae</taxon>
        <taxon>Streptophyta</taxon>
        <taxon>Embryophyta</taxon>
        <taxon>Tracheophyta</taxon>
        <taxon>Spermatophyta</taxon>
        <taxon>Magnoliopsida</taxon>
        <taxon>eudicotyledons</taxon>
        <taxon>Gunneridae</taxon>
        <taxon>Pentapetalae</taxon>
        <taxon>asterids</taxon>
        <taxon>campanulids</taxon>
        <taxon>Asterales</taxon>
        <taxon>Asteraceae</taxon>
        <taxon>Cichorioideae</taxon>
        <taxon>Cichorieae</taxon>
        <taxon>Lactucinae</taxon>
        <taxon>Lactuca</taxon>
    </lineage>
</organism>
<sequence length="67" mass="7762">MDYKIDNRELLVVAILNACYRGSVLVISDLFQNLTRVISSCINFKFTVSDRATDKFDKLPKRSLHLR</sequence>
<proteinExistence type="predicted"/>
<keyword evidence="2" id="KW-1185">Reference proteome</keyword>
<dbReference type="Proteomes" id="UP001157418">
    <property type="component" value="Unassembled WGS sequence"/>
</dbReference>
<accession>A0AAU9PHG9</accession>
<evidence type="ECO:0000313" key="2">
    <source>
        <dbReference type="Proteomes" id="UP001157418"/>
    </source>
</evidence>
<dbReference type="AlphaFoldDB" id="A0AAU9PHG9"/>
<dbReference type="EMBL" id="CAKMRJ010005634">
    <property type="protein sequence ID" value="CAH1449040.1"/>
    <property type="molecule type" value="Genomic_DNA"/>
</dbReference>
<protein>
    <submittedName>
        <fullName evidence="1">Uncharacterized protein</fullName>
    </submittedName>
</protein>
<evidence type="ECO:0000313" key="1">
    <source>
        <dbReference type="EMBL" id="CAH1449040.1"/>
    </source>
</evidence>
<comment type="caution">
    <text evidence="1">The sequence shown here is derived from an EMBL/GenBank/DDBJ whole genome shotgun (WGS) entry which is preliminary data.</text>
</comment>